<dbReference type="SMART" id="SM00389">
    <property type="entry name" value="HOX"/>
    <property type="match status" value="1"/>
</dbReference>
<evidence type="ECO:0000256" key="6">
    <source>
        <dbReference type="RuleBase" id="RU000682"/>
    </source>
</evidence>
<dbReference type="SUPFAM" id="SSF46689">
    <property type="entry name" value="Homeodomain-like"/>
    <property type="match status" value="1"/>
</dbReference>
<evidence type="ECO:0000313" key="10">
    <source>
        <dbReference type="Proteomes" id="UP000437017"/>
    </source>
</evidence>
<feature type="compositionally biased region" description="Low complexity" evidence="7">
    <location>
        <begin position="202"/>
        <end position="219"/>
    </location>
</feature>
<evidence type="ECO:0000256" key="7">
    <source>
        <dbReference type="SAM" id="MobiDB-lite"/>
    </source>
</evidence>
<dbReference type="InterPro" id="IPR009057">
    <property type="entry name" value="Homeodomain-like_sf"/>
</dbReference>
<keyword evidence="4 5" id="KW-0539">Nucleus</keyword>
<name>A0A643BWA3_BALPH</name>
<dbReference type="PANTHER" id="PTHR24329">
    <property type="entry name" value="HOMEOBOX PROTEIN ARISTALESS"/>
    <property type="match status" value="1"/>
</dbReference>
<comment type="caution">
    <text evidence="9">The sequence shown here is derived from an EMBL/GenBank/DDBJ whole genome shotgun (WGS) entry which is preliminary data.</text>
</comment>
<feature type="region of interest" description="Disordered" evidence="7">
    <location>
        <begin position="71"/>
        <end position="134"/>
    </location>
</feature>
<dbReference type="EMBL" id="SGJD01003925">
    <property type="protein sequence ID" value="KAB0392301.1"/>
    <property type="molecule type" value="Genomic_DNA"/>
</dbReference>
<organism evidence="9 10">
    <name type="scientific">Balaenoptera physalus</name>
    <name type="common">Fin whale</name>
    <name type="synonym">Balaena physalus</name>
    <dbReference type="NCBI Taxonomy" id="9770"/>
    <lineage>
        <taxon>Eukaryota</taxon>
        <taxon>Metazoa</taxon>
        <taxon>Chordata</taxon>
        <taxon>Craniata</taxon>
        <taxon>Vertebrata</taxon>
        <taxon>Euteleostomi</taxon>
        <taxon>Mammalia</taxon>
        <taxon>Eutheria</taxon>
        <taxon>Laurasiatheria</taxon>
        <taxon>Artiodactyla</taxon>
        <taxon>Whippomorpha</taxon>
        <taxon>Cetacea</taxon>
        <taxon>Mysticeti</taxon>
        <taxon>Balaenopteridae</taxon>
        <taxon>Balaenoptera</taxon>
    </lineage>
</organism>
<protein>
    <recommendedName>
        <fullName evidence="8">Homeobox domain-containing protein</fullName>
    </recommendedName>
</protein>
<dbReference type="FunFam" id="1.10.10.60:FF:000679">
    <property type="entry name" value="Homeobox protein aristaless"/>
    <property type="match status" value="1"/>
</dbReference>
<accession>A0A643BWA3</accession>
<dbReference type="CDD" id="cd00086">
    <property type="entry name" value="homeodomain"/>
    <property type="match status" value="1"/>
</dbReference>
<sequence>MEREERKRQWGRRELFPSLQYPPGNKARFRRLQSRERRRHCRIAEHRGLGGRIFFKHFTTSTSYRGRLTDANAYALNPRKQHTPLYKTRKPERRRQKRSRRQKKRTSAESAEAQGLIDSNQGMACSHHDTGYHSLGVDEDEKELHNAEPTLTSETVTGGENEATLSEPELGEAAAAAAAAYFNAVGSSPSDENREGGGGGLEPPQQQEELAPPAAEGPQIVPGNQRRCRTVFTRLQRRELEKAFLRTRYPDVFEREAIAGRLNLPETRVQVWFQNRRAKCRREERALMLRNVPPVALGPHMGITFDEPYQAIPVLEPPWGYVPAVPQPVMALAPPMLPGPPPMLPGPPPLPPGPPPLPPGMPLPPPPPVPPFAVGPVGMAWGPVINGHLMGPIF</sequence>
<evidence type="ECO:0000259" key="8">
    <source>
        <dbReference type="PROSITE" id="PS50071"/>
    </source>
</evidence>
<proteinExistence type="predicted"/>
<dbReference type="GO" id="GO:0000981">
    <property type="term" value="F:DNA-binding transcription factor activity, RNA polymerase II-specific"/>
    <property type="evidence" value="ECO:0007669"/>
    <property type="project" value="InterPro"/>
</dbReference>
<dbReference type="OrthoDB" id="9685627at2759"/>
<dbReference type="GO" id="GO:0000977">
    <property type="term" value="F:RNA polymerase II transcription regulatory region sequence-specific DNA binding"/>
    <property type="evidence" value="ECO:0007669"/>
    <property type="project" value="TreeGrafter"/>
</dbReference>
<dbReference type="InterPro" id="IPR050649">
    <property type="entry name" value="Paired_Homeobox_TFs"/>
</dbReference>
<dbReference type="GO" id="GO:0005634">
    <property type="term" value="C:nucleus"/>
    <property type="evidence" value="ECO:0007669"/>
    <property type="project" value="UniProtKB-SubCell"/>
</dbReference>
<feature type="domain" description="Homeobox" evidence="8">
    <location>
        <begin position="223"/>
        <end position="283"/>
    </location>
</feature>
<evidence type="ECO:0000256" key="3">
    <source>
        <dbReference type="ARBA" id="ARBA00023155"/>
    </source>
</evidence>
<feature type="DNA-binding region" description="Homeobox" evidence="5">
    <location>
        <begin position="225"/>
        <end position="284"/>
    </location>
</feature>
<dbReference type="Proteomes" id="UP000437017">
    <property type="component" value="Unassembled WGS sequence"/>
</dbReference>
<evidence type="ECO:0000256" key="5">
    <source>
        <dbReference type="PROSITE-ProRule" id="PRU00108"/>
    </source>
</evidence>
<dbReference type="PANTHER" id="PTHR24329:SF545">
    <property type="entry name" value="HOMEOBOX PROTEIN ESX1"/>
    <property type="match status" value="1"/>
</dbReference>
<evidence type="ECO:0000256" key="4">
    <source>
        <dbReference type="ARBA" id="ARBA00023242"/>
    </source>
</evidence>
<evidence type="ECO:0000313" key="9">
    <source>
        <dbReference type="EMBL" id="KAB0392301.1"/>
    </source>
</evidence>
<dbReference type="PROSITE" id="PS50071">
    <property type="entry name" value="HOMEOBOX_2"/>
    <property type="match status" value="1"/>
</dbReference>
<dbReference type="Gene3D" id="1.10.10.60">
    <property type="entry name" value="Homeodomain-like"/>
    <property type="match status" value="1"/>
</dbReference>
<keyword evidence="10" id="KW-1185">Reference proteome</keyword>
<dbReference type="PROSITE" id="PS00027">
    <property type="entry name" value="HOMEOBOX_1"/>
    <property type="match status" value="1"/>
</dbReference>
<dbReference type="Pfam" id="PF00046">
    <property type="entry name" value="Homeodomain"/>
    <property type="match status" value="1"/>
</dbReference>
<keyword evidence="2 5" id="KW-0238">DNA-binding</keyword>
<feature type="region of interest" description="Disordered" evidence="7">
    <location>
        <begin position="186"/>
        <end position="225"/>
    </location>
</feature>
<evidence type="ECO:0000256" key="1">
    <source>
        <dbReference type="ARBA" id="ARBA00004123"/>
    </source>
</evidence>
<feature type="compositionally biased region" description="Basic residues" evidence="7">
    <location>
        <begin position="79"/>
        <end position="105"/>
    </location>
</feature>
<dbReference type="AlphaFoldDB" id="A0A643BWA3"/>
<reference evidence="9 10" key="1">
    <citation type="journal article" date="2019" name="PLoS ONE">
        <title>Genomic analyses reveal an absence of contemporary introgressive admixture between fin whales and blue whales, despite known hybrids.</title>
        <authorList>
            <person name="Westbury M.V."/>
            <person name="Petersen B."/>
            <person name="Lorenzen E.D."/>
        </authorList>
    </citation>
    <scope>NUCLEOTIDE SEQUENCE [LARGE SCALE GENOMIC DNA]</scope>
    <source>
        <strain evidence="9">FinWhale-01</strain>
    </source>
</reference>
<evidence type="ECO:0000256" key="2">
    <source>
        <dbReference type="ARBA" id="ARBA00023125"/>
    </source>
</evidence>
<dbReference type="InterPro" id="IPR001356">
    <property type="entry name" value="HD"/>
</dbReference>
<comment type="subcellular location">
    <subcellularLocation>
        <location evidence="1 5 6">Nucleus</location>
    </subcellularLocation>
</comment>
<keyword evidence="3 5" id="KW-0371">Homeobox</keyword>
<gene>
    <name evidence="9" type="ORF">E2I00_001044</name>
</gene>
<dbReference type="InterPro" id="IPR017970">
    <property type="entry name" value="Homeobox_CS"/>
</dbReference>